<proteinExistence type="predicted"/>
<evidence type="ECO:0000313" key="3">
    <source>
        <dbReference type="Proteomes" id="UP000030748"/>
    </source>
</evidence>
<sequence>LKKLKHLYNEATDSLKQYPQGIAELTSLVTLNKVLPCDGNKVGWLKNLNRLSGKLEMWIEISSCCDSVEAELGKKMHIQELRINFYESATTTDGRGKQVKDTSSSSSSTSVSNEVLDALHPHPNLQQLAIEGYYGSRLPGWIVSPLNQLTSIELDNCEFLVSLPPLGKLPLLETLEIKRLSKLEYVGREFLGIATSSSMGTIAGGFPKLKKLTFWKCINWKKWEDITVEEEEEDNVAISVMPCLTELEISDCRRLTELPQRLMRKVDALKPYPNLRELIIYQYEGSQLPRWITSPLNQLTHIRLYFCKGLTSLPPLGKLPLLETLSIDNLYELEYVGREFLGIATTTTSSCSSGTNNIIDGGFPKLKKLSFWKCPKWNKWEDITTAQEEEEEEKYSIMPCLTELIIRSCEGLTELPQRLLEKVSLSSLKELDIFFSTQLKQVYGDKEGQPWKSISRHNPQLRLRY</sequence>
<evidence type="ECO:0000313" key="2">
    <source>
        <dbReference type="EMBL" id="EYU21431.1"/>
    </source>
</evidence>
<dbReference type="SUPFAM" id="SSF52047">
    <property type="entry name" value="RNI-like"/>
    <property type="match status" value="1"/>
</dbReference>
<name>A0A022Q089_ERYGU</name>
<dbReference type="InterPro" id="IPR056789">
    <property type="entry name" value="LRR_R13L1-DRL21"/>
</dbReference>
<accession>A0A022Q089</accession>
<organism evidence="2 3">
    <name type="scientific">Erythranthe guttata</name>
    <name type="common">Yellow monkey flower</name>
    <name type="synonym">Mimulus guttatus</name>
    <dbReference type="NCBI Taxonomy" id="4155"/>
    <lineage>
        <taxon>Eukaryota</taxon>
        <taxon>Viridiplantae</taxon>
        <taxon>Streptophyta</taxon>
        <taxon>Embryophyta</taxon>
        <taxon>Tracheophyta</taxon>
        <taxon>Spermatophyta</taxon>
        <taxon>Magnoliopsida</taxon>
        <taxon>eudicotyledons</taxon>
        <taxon>Gunneridae</taxon>
        <taxon>Pentapetalae</taxon>
        <taxon>asterids</taxon>
        <taxon>lamiids</taxon>
        <taxon>Lamiales</taxon>
        <taxon>Phrymaceae</taxon>
        <taxon>Erythranthe</taxon>
    </lineage>
</organism>
<dbReference type="PANTHER" id="PTHR47186">
    <property type="entry name" value="LEUCINE-RICH REPEAT-CONTAINING PROTEIN 57"/>
    <property type="match status" value="1"/>
</dbReference>
<keyword evidence="3" id="KW-1185">Reference proteome</keyword>
<feature type="domain" description="R13L1/DRL21-like LRR repeat region" evidence="1">
    <location>
        <begin position="266"/>
        <end position="329"/>
    </location>
</feature>
<dbReference type="Proteomes" id="UP000030748">
    <property type="component" value="Unassembled WGS sequence"/>
</dbReference>
<dbReference type="Pfam" id="PF25019">
    <property type="entry name" value="LRR_R13L1-DRL21"/>
    <property type="match status" value="2"/>
</dbReference>
<dbReference type="InterPro" id="IPR032675">
    <property type="entry name" value="LRR_dom_sf"/>
</dbReference>
<dbReference type="AlphaFoldDB" id="A0A022Q089"/>
<feature type="domain" description="R13L1/DRL21-like LRR repeat region" evidence="1">
    <location>
        <begin position="44"/>
        <end position="179"/>
    </location>
</feature>
<reference evidence="2 3" key="1">
    <citation type="journal article" date="2013" name="Proc. Natl. Acad. Sci. U.S.A.">
        <title>Fine-scale variation in meiotic recombination in Mimulus inferred from population shotgun sequencing.</title>
        <authorList>
            <person name="Hellsten U."/>
            <person name="Wright K.M."/>
            <person name="Jenkins J."/>
            <person name="Shu S."/>
            <person name="Yuan Y."/>
            <person name="Wessler S.R."/>
            <person name="Schmutz J."/>
            <person name="Willis J.H."/>
            <person name="Rokhsar D.S."/>
        </authorList>
    </citation>
    <scope>NUCLEOTIDE SEQUENCE [LARGE SCALE GENOMIC DNA]</scope>
    <source>
        <strain evidence="3">cv. DUN x IM62</strain>
    </source>
</reference>
<dbReference type="eggNOG" id="KOG4658">
    <property type="taxonomic scope" value="Eukaryota"/>
</dbReference>
<feature type="non-terminal residue" evidence="2">
    <location>
        <position position="1"/>
    </location>
</feature>
<protein>
    <recommendedName>
        <fullName evidence="1">R13L1/DRL21-like LRR repeat region domain-containing protein</fullName>
    </recommendedName>
</protein>
<gene>
    <name evidence="2" type="ORF">MIMGU_mgv1a0219032mg</name>
</gene>
<dbReference type="PANTHER" id="PTHR47186:SF30">
    <property type="entry name" value="EF-HAND DOMAIN-CONTAINING PROTEIN"/>
    <property type="match status" value="1"/>
</dbReference>
<dbReference type="Gene3D" id="3.80.10.10">
    <property type="entry name" value="Ribonuclease Inhibitor"/>
    <property type="match status" value="2"/>
</dbReference>
<evidence type="ECO:0000259" key="1">
    <source>
        <dbReference type="Pfam" id="PF25019"/>
    </source>
</evidence>
<dbReference type="EMBL" id="KI632223">
    <property type="protein sequence ID" value="EYU21431.1"/>
    <property type="molecule type" value="Genomic_DNA"/>
</dbReference>